<dbReference type="Proteomes" id="UP000077667">
    <property type="component" value="Chromosome"/>
</dbReference>
<dbReference type="KEGG" id="nia:A8C56_15160"/>
<evidence type="ECO:0000259" key="1">
    <source>
        <dbReference type="Pfam" id="PF03544"/>
    </source>
</evidence>
<gene>
    <name evidence="2" type="ORF">A8C56_15160</name>
</gene>
<dbReference type="RefSeq" id="WP_067757747.1">
    <property type="nucleotide sequence ID" value="NZ_CP015772.1"/>
</dbReference>
<protein>
    <recommendedName>
        <fullName evidence="1">TonB C-terminal domain-containing protein</fullName>
    </recommendedName>
</protein>
<dbReference type="AlphaFoldDB" id="A0A1A9I618"/>
<evidence type="ECO:0000313" key="2">
    <source>
        <dbReference type="EMBL" id="ANH82131.1"/>
    </source>
</evidence>
<dbReference type="Pfam" id="PF03544">
    <property type="entry name" value="TonB_C"/>
    <property type="match status" value="1"/>
</dbReference>
<organism evidence="2 3">
    <name type="scientific">Niabella ginsenosidivorans</name>
    <dbReference type="NCBI Taxonomy" id="1176587"/>
    <lineage>
        <taxon>Bacteria</taxon>
        <taxon>Pseudomonadati</taxon>
        <taxon>Bacteroidota</taxon>
        <taxon>Chitinophagia</taxon>
        <taxon>Chitinophagales</taxon>
        <taxon>Chitinophagaceae</taxon>
        <taxon>Niabella</taxon>
    </lineage>
</organism>
<dbReference type="STRING" id="1176587.A8C56_15160"/>
<name>A0A1A9I618_9BACT</name>
<dbReference type="OrthoDB" id="1522859at2"/>
<accession>A0A1A9I618</accession>
<dbReference type="InterPro" id="IPR037682">
    <property type="entry name" value="TonB_C"/>
</dbReference>
<dbReference type="EMBL" id="CP015772">
    <property type="protein sequence ID" value="ANH82131.1"/>
    <property type="molecule type" value="Genomic_DNA"/>
</dbReference>
<proteinExistence type="predicted"/>
<dbReference type="GO" id="GO:0055085">
    <property type="term" value="P:transmembrane transport"/>
    <property type="evidence" value="ECO:0007669"/>
    <property type="project" value="InterPro"/>
</dbReference>
<reference evidence="2 3" key="1">
    <citation type="submission" date="2016-05" db="EMBL/GenBank/DDBJ databases">
        <title>Niabella ginsenosidivorans BS26 whole genome sequencing.</title>
        <authorList>
            <person name="Im W.T."/>
            <person name="Siddiqi M.Z."/>
        </authorList>
    </citation>
    <scope>NUCLEOTIDE SEQUENCE [LARGE SCALE GENOMIC DNA]</scope>
    <source>
        <strain evidence="2 3">BS26</strain>
    </source>
</reference>
<keyword evidence="3" id="KW-1185">Reference proteome</keyword>
<feature type="domain" description="TonB C-terminal" evidence="1">
    <location>
        <begin position="87"/>
        <end position="147"/>
    </location>
</feature>
<sequence length="168" mass="18457">MKNTTALIILFSLLAAGEKGIANNNFNCSDTIPQAKTLSAVNYFLLFAAVDKDAAYPGGDQAWKDFLSSELNGAIPVRNGAKAGTYTIAVQFIVEPDGTVSHVKGLTHAGFGMEQEGERVIKKSKRWEPAIQNGKCVRAYRKQILTFQISKISKKRKKLSDFLFPDKT</sequence>
<dbReference type="Gene3D" id="3.30.1150.10">
    <property type="match status" value="1"/>
</dbReference>
<dbReference type="SUPFAM" id="SSF74653">
    <property type="entry name" value="TolA/TonB C-terminal domain"/>
    <property type="match status" value="1"/>
</dbReference>
<evidence type="ECO:0000313" key="3">
    <source>
        <dbReference type="Proteomes" id="UP000077667"/>
    </source>
</evidence>